<sequence>AVGNQILRVNVLKERPRKDNFLSIRYSTGIILVYRNEHPGYIEPREEVWEKRVQINFNSEKGLNGSTVNVLKKRLRKDNFLSIRYSTGIILVYRNEHPGYIELVGQAIFREY</sequence>
<reference evidence="1" key="1">
    <citation type="submission" date="2021-06" db="EMBL/GenBank/DDBJ databases">
        <authorList>
            <person name="Kallberg Y."/>
            <person name="Tangrot J."/>
            <person name="Rosling A."/>
        </authorList>
    </citation>
    <scope>NUCLEOTIDE SEQUENCE</scope>
    <source>
        <strain evidence="1">87-6 pot B 2015</strain>
    </source>
</reference>
<accession>A0A9N9GJK6</accession>
<comment type="caution">
    <text evidence="1">The sequence shown here is derived from an EMBL/GenBank/DDBJ whole genome shotgun (WGS) entry which is preliminary data.</text>
</comment>
<organism evidence="1 2">
    <name type="scientific">Funneliformis mosseae</name>
    <name type="common">Endomycorrhizal fungus</name>
    <name type="synonym">Glomus mosseae</name>
    <dbReference type="NCBI Taxonomy" id="27381"/>
    <lineage>
        <taxon>Eukaryota</taxon>
        <taxon>Fungi</taxon>
        <taxon>Fungi incertae sedis</taxon>
        <taxon>Mucoromycota</taxon>
        <taxon>Glomeromycotina</taxon>
        <taxon>Glomeromycetes</taxon>
        <taxon>Glomerales</taxon>
        <taxon>Glomeraceae</taxon>
        <taxon>Funneliformis</taxon>
    </lineage>
</organism>
<dbReference type="EMBL" id="CAJVPP010002913">
    <property type="protein sequence ID" value="CAG8615265.1"/>
    <property type="molecule type" value="Genomic_DNA"/>
</dbReference>
<proteinExistence type="predicted"/>
<feature type="non-terminal residue" evidence="1">
    <location>
        <position position="112"/>
    </location>
</feature>
<gene>
    <name evidence="1" type="ORF">FMOSSE_LOCUS9686</name>
</gene>
<dbReference type="Proteomes" id="UP000789375">
    <property type="component" value="Unassembled WGS sequence"/>
</dbReference>
<protein>
    <submittedName>
        <fullName evidence="1">237_t:CDS:1</fullName>
    </submittedName>
</protein>
<dbReference type="AlphaFoldDB" id="A0A9N9GJK6"/>
<name>A0A9N9GJK6_FUNMO</name>
<evidence type="ECO:0000313" key="1">
    <source>
        <dbReference type="EMBL" id="CAG8615265.1"/>
    </source>
</evidence>
<keyword evidence="2" id="KW-1185">Reference proteome</keyword>
<evidence type="ECO:0000313" key="2">
    <source>
        <dbReference type="Proteomes" id="UP000789375"/>
    </source>
</evidence>